<dbReference type="InterPro" id="IPR029044">
    <property type="entry name" value="Nucleotide-diphossugar_trans"/>
</dbReference>
<feature type="domain" description="Glycosyltransferase 2-like" evidence="2">
    <location>
        <begin position="7"/>
        <end position="172"/>
    </location>
</feature>
<keyword evidence="4" id="KW-1185">Reference proteome</keyword>
<dbReference type="Proteomes" id="UP000191200">
    <property type="component" value="Chromosome"/>
</dbReference>
<evidence type="ECO:0000313" key="3">
    <source>
        <dbReference type="EMBL" id="APB30552.1"/>
    </source>
</evidence>
<protein>
    <recommendedName>
        <fullName evidence="2">Glycosyltransferase 2-like domain-containing protein</fullName>
    </recommendedName>
</protein>
<dbReference type="PANTHER" id="PTHR48090:SF8">
    <property type="entry name" value="GLYCOSYLTRANSFERASE CSBB-RELATED"/>
    <property type="match status" value="1"/>
</dbReference>
<evidence type="ECO:0000259" key="2">
    <source>
        <dbReference type="Pfam" id="PF00535"/>
    </source>
</evidence>
<dbReference type="KEGG" id="vte:BHY08_01145"/>
<dbReference type="Gene3D" id="3.90.550.10">
    <property type="entry name" value="Spore Coat Polysaccharide Biosynthesis Protein SpsA, Chain A"/>
    <property type="match status" value="1"/>
</dbReference>
<dbReference type="AlphaFoldDB" id="A0A1J0A3N9"/>
<dbReference type="GO" id="GO:0005886">
    <property type="term" value="C:plasma membrane"/>
    <property type="evidence" value="ECO:0007669"/>
    <property type="project" value="TreeGrafter"/>
</dbReference>
<dbReference type="STRING" id="519472.BHY08_01145"/>
<dbReference type="OrthoDB" id="9807778at2"/>
<proteinExistence type="predicted"/>
<accession>A0A1J0A3N9</accession>
<dbReference type="CDD" id="cd04187">
    <property type="entry name" value="DPM1_like_bac"/>
    <property type="match status" value="1"/>
</dbReference>
<dbReference type="PANTHER" id="PTHR48090">
    <property type="entry name" value="UNDECAPRENYL-PHOSPHATE 4-DEOXY-4-FORMAMIDO-L-ARABINOSE TRANSFERASE-RELATED"/>
    <property type="match status" value="1"/>
</dbReference>
<reference evidence="3 4" key="1">
    <citation type="submission" date="2016-09" db="EMBL/GenBank/DDBJ databases">
        <title>Vagococcus teuberi sp. nov., isolated from the Malian artisanal sour milk fene.</title>
        <authorList>
            <person name="Wullschleger S."/>
            <person name="Seifert C."/>
            <person name="Baumgartner S."/>
            <person name="Lacroix C."/>
            <person name="Bonfoh B."/>
            <person name="Stevens M.J."/>
            <person name="Meile L."/>
        </authorList>
    </citation>
    <scope>NUCLEOTIDE SEQUENCE [LARGE SCALE GENOMIC DNA]</scope>
    <source>
        <strain evidence="3 4">DSM 21459</strain>
    </source>
</reference>
<keyword evidence="1" id="KW-1133">Transmembrane helix</keyword>
<name>A0A1J0A3N9_9ENTE</name>
<feature type="transmembrane region" description="Helical" evidence="1">
    <location>
        <begin position="266"/>
        <end position="291"/>
    </location>
</feature>
<dbReference type="EMBL" id="CP017267">
    <property type="protein sequence ID" value="APB30552.1"/>
    <property type="molecule type" value="Genomic_DNA"/>
</dbReference>
<dbReference type="InterPro" id="IPR001173">
    <property type="entry name" value="Glyco_trans_2-like"/>
</dbReference>
<keyword evidence="1" id="KW-0812">Transmembrane</keyword>
<dbReference type="InterPro" id="IPR050256">
    <property type="entry name" value="Glycosyltransferase_2"/>
</dbReference>
<gene>
    <name evidence="3" type="ORF">BHY08_01145</name>
</gene>
<evidence type="ECO:0000313" key="4">
    <source>
        <dbReference type="Proteomes" id="UP000191200"/>
    </source>
</evidence>
<dbReference type="Pfam" id="PF00535">
    <property type="entry name" value="Glycos_transf_2"/>
    <property type="match status" value="1"/>
</dbReference>
<dbReference type="SUPFAM" id="SSF53448">
    <property type="entry name" value="Nucleotide-diphospho-sugar transferases"/>
    <property type="match status" value="1"/>
</dbReference>
<organism evidence="3 4">
    <name type="scientific">Vagococcus teuberi</name>
    <dbReference type="NCBI Taxonomy" id="519472"/>
    <lineage>
        <taxon>Bacteria</taxon>
        <taxon>Bacillati</taxon>
        <taxon>Bacillota</taxon>
        <taxon>Bacilli</taxon>
        <taxon>Lactobacillales</taxon>
        <taxon>Enterococcaceae</taxon>
        <taxon>Vagococcus</taxon>
    </lineage>
</organism>
<keyword evidence="1" id="KW-0472">Membrane</keyword>
<feature type="transmembrane region" description="Helical" evidence="1">
    <location>
        <begin position="236"/>
        <end position="260"/>
    </location>
</feature>
<sequence length="317" mass="36483">MTKKMLSIVVPCYNEQDTINPYITRMMDIEKLLPNLTFEYWFVNDGSKDNTLEVLKKETASSNKYNYLSFSRNFGKESALYAGLEHTRGDYITVMDVDLQDPPELLPKMVELIEQGEHDCIGTRRVTRAGEPKIRSFFAKQFYKIINKISDVEIVDGARDYRLMSRQMVDAILELKEYNRFSKGIFSWVGFDTHYLEFENIERVEGETSWSFWDLLQYSIDGIISFSEFPLKLSTILGFMSFIASIIALIFIVIRALIFGDPTSGWPSLVCIILALGGLQLLCLGVVGQYLGKTFLETKRRPIYIVKDQKISPLEED</sequence>
<evidence type="ECO:0000256" key="1">
    <source>
        <dbReference type="SAM" id="Phobius"/>
    </source>
</evidence>
<dbReference type="RefSeq" id="WP_071456121.1">
    <property type="nucleotide sequence ID" value="NZ_CP017267.1"/>
</dbReference>